<accession>A0A5B2TFL1</accession>
<dbReference type="AlphaFoldDB" id="A0A5B2TFL1"/>
<proteinExistence type="predicted"/>
<organism evidence="1 2">
    <name type="scientific">Teichococcus oryzae</name>
    <dbReference type="NCBI Taxonomy" id="1608942"/>
    <lineage>
        <taxon>Bacteria</taxon>
        <taxon>Pseudomonadati</taxon>
        <taxon>Pseudomonadota</taxon>
        <taxon>Alphaproteobacteria</taxon>
        <taxon>Acetobacterales</taxon>
        <taxon>Roseomonadaceae</taxon>
        <taxon>Roseomonas</taxon>
    </lineage>
</organism>
<comment type="caution">
    <text evidence="1">The sequence shown here is derived from an EMBL/GenBank/DDBJ whole genome shotgun (WGS) entry which is preliminary data.</text>
</comment>
<reference evidence="1 2" key="1">
    <citation type="journal article" date="2015" name="Int. J. Syst. Evol. Microbiol.">
        <title>Roseomonas oryzae sp. nov., isolated from paddy rhizosphere soil.</title>
        <authorList>
            <person name="Ramaprasad E.V."/>
            <person name="Sasikala Ch."/>
            <person name="Ramana Ch.V."/>
        </authorList>
    </citation>
    <scope>NUCLEOTIDE SEQUENCE [LARGE SCALE GENOMIC DNA]</scope>
    <source>
        <strain evidence="1 2">KCTC 42542</strain>
    </source>
</reference>
<evidence type="ECO:0000313" key="1">
    <source>
        <dbReference type="EMBL" id="KAA2213286.1"/>
    </source>
</evidence>
<protein>
    <submittedName>
        <fullName evidence="1">Uncharacterized protein</fullName>
    </submittedName>
</protein>
<keyword evidence="2" id="KW-1185">Reference proteome</keyword>
<evidence type="ECO:0000313" key="2">
    <source>
        <dbReference type="Proteomes" id="UP000322110"/>
    </source>
</evidence>
<name>A0A5B2TFL1_9PROT</name>
<dbReference type="EMBL" id="VUKA01000004">
    <property type="protein sequence ID" value="KAA2213286.1"/>
    <property type="molecule type" value="Genomic_DNA"/>
</dbReference>
<dbReference type="RefSeq" id="WP_149812398.1">
    <property type="nucleotide sequence ID" value="NZ_VUKA01000004.1"/>
</dbReference>
<sequence>MTISTRRSAACLRRHVPSRRGGDVARGPWRGVVTRDNGFRHFTLRGSARASEGYRSHPAA</sequence>
<gene>
    <name evidence="1" type="ORF">F0Q34_11740</name>
</gene>
<dbReference type="Proteomes" id="UP000322110">
    <property type="component" value="Unassembled WGS sequence"/>
</dbReference>